<dbReference type="STRING" id="610380.E2C026"/>
<name>E2C026_HARSA</name>
<dbReference type="Proteomes" id="UP000008237">
    <property type="component" value="Unassembled WGS sequence"/>
</dbReference>
<organism evidence="2">
    <name type="scientific">Harpegnathos saltator</name>
    <name type="common">Jerdon's jumping ant</name>
    <dbReference type="NCBI Taxonomy" id="610380"/>
    <lineage>
        <taxon>Eukaryota</taxon>
        <taxon>Metazoa</taxon>
        <taxon>Ecdysozoa</taxon>
        <taxon>Arthropoda</taxon>
        <taxon>Hexapoda</taxon>
        <taxon>Insecta</taxon>
        <taxon>Pterygota</taxon>
        <taxon>Neoptera</taxon>
        <taxon>Endopterygota</taxon>
        <taxon>Hymenoptera</taxon>
        <taxon>Apocrita</taxon>
        <taxon>Aculeata</taxon>
        <taxon>Formicoidea</taxon>
        <taxon>Formicidae</taxon>
        <taxon>Ponerinae</taxon>
        <taxon>Ponerini</taxon>
        <taxon>Harpegnathos</taxon>
    </lineage>
</organism>
<proteinExistence type="predicted"/>
<keyword evidence="2" id="KW-1185">Reference proteome</keyword>
<reference evidence="1 2" key="1">
    <citation type="journal article" date="2010" name="Science">
        <title>Genomic comparison of the ants Camponotus floridanus and Harpegnathos saltator.</title>
        <authorList>
            <person name="Bonasio R."/>
            <person name="Zhang G."/>
            <person name="Ye C."/>
            <person name="Mutti N.S."/>
            <person name="Fang X."/>
            <person name="Qin N."/>
            <person name="Donahue G."/>
            <person name="Yang P."/>
            <person name="Li Q."/>
            <person name="Li C."/>
            <person name="Zhang P."/>
            <person name="Huang Z."/>
            <person name="Berger S.L."/>
            <person name="Reinberg D."/>
            <person name="Wang J."/>
            <person name="Liebig J."/>
        </authorList>
    </citation>
    <scope>NUCLEOTIDE SEQUENCE [LARGE SCALE GENOMIC DNA]</scope>
    <source>
        <strain evidence="1 2">R22 G/1</strain>
    </source>
</reference>
<dbReference type="InParanoid" id="E2C026"/>
<gene>
    <name evidence="1" type="ORF">EAI_11342</name>
</gene>
<sequence>MSCQVNCENLKELPDFEAKMMETIRTRTTDDSFSNIELVVSEETEMNFLKYKREYQRLTQSIPMYSSNTQNKPWDIVAWISNKLVDELITEITKEMEMDDTIHKLYELEFQEL</sequence>
<evidence type="ECO:0000313" key="1">
    <source>
        <dbReference type="EMBL" id="EFN78722.1"/>
    </source>
</evidence>
<dbReference type="AlphaFoldDB" id="E2C026"/>
<protein>
    <submittedName>
        <fullName evidence="1">Uncharacterized protein</fullName>
    </submittedName>
</protein>
<evidence type="ECO:0000313" key="2">
    <source>
        <dbReference type="Proteomes" id="UP000008237"/>
    </source>
</evidence>
<dbReference type="OrthoDB" id="8193942at2759"/>
<dbReference type="EMBL" id="GL451712">
    <property type="protein sequence ID" value="EFN78722.1"/>
    <property type="molecule type" value="Genomic_DNA"/>
</dbReference>
<accession>E2C026</accession>